<evidence type="ECO:0000313" key="1">
    <source>
        <dbReference type="EMBL" id="KAK1148075.1"/>
    </source>
</evidence>
<sequence>MPETVLITGISGYVAAHVTKAFLDAGYNVRGTLRSLSSAPSITARYPGHENNLTLVAVPDIAAPHAFDTAVRDVVGVIHTASPFTLDVSDNENDLLQPAIRGTTNVLDAVAHHAPTVRRVVITSSFAAILDLEKGNRPGHNYTEEDWNPISYDAAKQTSSGSVAYCASKAFAERALWNWAGERKPSFSVVSVNPPWVFGPAVDGKQRLNESLEAIQRLVDGSAGGQVPGVDFAGFADVRDLAVAHLRAFEMQEAAGGRFLIANGKFDYQLAVDVIRREFPQLQGVPLGTPGMAADTYTPDGSKAKEVFGLEYRSLERTMVDTVRWLIENGHV</sequence>
<keyword evidence="2" id="KW-1185">Reference proteome</keyword>
<accession>A0ACC3BBJ6</accession>
<gene>
    <name evidence="1" type="ORF">N8T08_010710</name>
</gene>
<proteinExistence type="predicted"/>
<dbReference type="Proteomes" id="UP001177260">
    <property type="component" value="Unassembled WGS sequence"/>
</dbReference>
<name>A0ACC3BBJ6_9EURO</name>
<reference evidence="1 2" key="1">
    <citation type="journal article" date="2023" name="ACS Omega">
        <title>Identification of the Neoaspergillic Acid Biosynthesis Gene Cluster by Establishing an In Vitro CRISPR-Ribonucleoprotein Genetic System in Aspergillus melleus.</title>
        <authorList>
            <person name="Yuan B."/>
            <person name="Grau M.F."/>
            <person name="Murata R.M."/>
            <person name="Torok T."/>
            <person name="Venkateswaran K."/>
            <person name="Stajich J.E."/>
            <person name="Wang C.C.C."/>
        </authorList>
    </citation>
    <scope>NUCLEOTIDE SEQUENCE [LARGE SCALE GENOMIC DNA]</scope>
    <source>
        <strain evidence="1 2">IMV 1140</strain>
    </source>
</reference>
<organism evidence="1 2">
    <name type="scientific">Aspergillus melleus</name>
    <dbReference type="NCBI Taxonomy" id="138277"/>
    <lineage>
        <taxon>Eukaryota</taxon>
        <taxon>Fungi</taxon>
        <taxon>Dikarya</taxon>
        <taxon>Ascomycota</taxon>
        <taxon>Pezizomycotina</taxon>
        <taxon>Eurotiomycetes</taxon>
        <taxon>Eurotiomycetidae</taxon>
        <taxon>Eurotiales</taxon>
        <taxon>Aspergillaceae</taxon>
        <taxon>Aspergillus</taxon>
        <taxon>Aspergillus subgen. Circumdati</taxon>
    </lineage>
</organism>
<protein>
    <submittedName>
        <fullName evidence="1">Uncharacterized protein</fullName>
    </submittedName>
</protein>
<evidence type="ECO:0000313" key="2">
    <source>
        <dbReference type="Proteomes" id="UP001177260"/>
    </source>
</evidence>
<dbReference type="EMBL" id="JAOPJF010000009">
    <property type="protein sequence ID" value="KAK1148075.1"/>
    <property type="molecule type" value="Genomic_DNA"/>
</dbReference>
<comment type="caution">
    <text evidence="1">The sequence shown here is derived from an EMBL/GenBank/DDBJ whole genome shotgun (WGS) entry which is preliminary data.</text>
</comment>